<comment type="pathway">
    <text evidence="3">Amino-acid biosynthesis; L-methionine biosynthesis via de novo pathway; L-homoserine from L-aspartate: step 1/3.</text>
</comment>
<evidence type="ECO:0000256" key="15">
    <source>
        <dbReference type="ARBA" id="ARBA00022777"/>
    </source>
</evidence>
<dbReference type="GO" id="GO:0009089">
    <property type="term" value="P:lysine biosynthetic process via diaminopimelate"/>
    <property type="evidence" value="ECO:0007669"/>
    <property type="project" value="UniProtKB-UniPathway"/>
</dbReference>
<comment type="pathway">
    <text evidence="2">Amino-acid biosynthesis; L-lysine biosynthesis via DAP pathway; (S)-tetrahydrodipicolinate from L-aspartate: step 1/4.</text>
</comment>
<comment type="function">
    <text evidence="24">Bifunctional aspartate kinase and homoserine dehydrogenase that catalyzes the first and the third steps toward the synthesis of lysine, methionine and threonine from aspartate.</text>
</comment>
<evidence type="ECO:0000256" key="18">
    <source>
        <dbReference type="ARBA" id="ARBA00023002"/>
    </source>
</evidence>
<accession>A0A2S8AGM5</accession>
<keyword evidence="12" id="KW-0791">Threonine biosynthesis</keyword>
<evidence type="ECO:0000313" key="30">
    <source>
        <dbReference type="Proteomes" id="UP000238042"/>
    </source>
</evidence>
<keyword evidence="30" id="KW-1185">Reference proteome</keyword>
<dbReference type="GO" id="GO:0046872">
    <property type="term" value="F:metal ion binding"/>
    <property type="evidence" value="ECO:0007669"/>
    <property type="project" value="UniProtKB-KW"/>
</dbReference>
<evidence type="ECO:0000256" key="1">
    <source>
        <dbReference type="ARBA" id="ARBA00001920"/>
    </source>
</evidence>
<dbReference type="GO" id="GO:0005524">
    <property type="term" value="F:ATP binding"/>
    <property type="evidence" value="ECO:0007669"/>
    <property type="project" value="UniProtKB-KW"/>
</dbReference>
<evidence type="ECO:0000256" key="14">
    <source>
        <dbReference type="ARBA" id="ARBA00022741"/>
    </source>
</evidence>
<dbReference type="PROSITE" id="PS51671">
    <property type="entry name" value="ACT"/>
    <property type="match status" value="2"/>
</dbReference>
<dbReference type="Pfam" id="PF03447">
    <property type="entry name" value="NAD_binding_3"/>
    <property type="match status" value="1"/>
</dbReference>
<evidence type="ECO:0000256" key="13">
    <source>
        <dbReference type="ARBA" id="ARBA00022723"/>
    </source>
</evidence>
<evidence type="ECO:0000256" key="3">
    <source>
        <dbReference type="ARBA" id="ARBA00004986"/>
    </source>
</evidence>
<dbReference type="UniPathway" id="UPA00051">
    <property type="reaction ID" value="UER00462"/>
</dbReference>
<evidence type="ECO:0000256" key="5">
    <source>
        <dbReference type="ARBA" id="ARBA00005062"/>
    </source>
</evidence>
<dbReference type="FunFam" id="3.40.50.720:FF:000083">
    <property type="entry name" value="Bifunctional aspartokinase/homoserine dehydrogenase"/>
    <property type="match status" value="1"/>
</dbReference>
<feature type="domain" description="ACT" evidence="28">
    <location>
        <begin position="401"/>
        <end position="479"/>
    </location>
</feature>
<dbReference type="EMBL" id="PSZM01000001">
    <property type="protein sequence ID" value="PQL95530.1"/>
    <property type="molecule type" value="Genomic_DNA"/>
</dbReference>
<dbReference type="InterPro" id="IPR018042">
    <property type="entry name" value="Aspartate_kinase_CS"/>
</dbReference>
<dbReference type="AlphaFoldDB" id="A0A2S8AGM5"/>
<dbReference type="InterPro" id="IPR045865">
    <property type="entry name" value="ACT-like_dom_sf"/>
</dbReference>
<dbReference type="GO" id="GO:0004412">
    <property type="term" value="F:homoserine dehydrogenase activity"/>
    <property type="evidence" value="ECO:0007669"/>
    <property type="project" value="UniProtKB-EC"/>
</dbReference>
<dbReference type="InterPro" id="IPR011147">
    <property type="entry name" value="Bifunc_Aspkin/hSer_DH"/>
</dbReference>
<dbReference type="Pfam" id="PF00696">
    <property type="entry name" value="AA_kinase"/>
    <property type="match status" value="1"/>
</dbReference>
<dbReference type="PIRSF" id="PIRSF000727">
    <property type="entry name" value="ThrA"/>
    <property type="match status" value="1"/>
</dbReference>
<evidence type="ECO:0000256" key="16">
    <source>
        <dbReference type="ARBA" id="ARBA00022840"/>
    </source>
</evidence>
<dbReference type="InterPro" id="IPR001048">
    <property type="entry name" value="Asp/Glu/Uridylate_kinase"/>
</dbReference>
<dbReference type="OrthoDB" id="9799110at2"/>
<keyword evidence="16" id="KW-0067">ATP-binding</keyword>
<dbReference type="Pfam" id="PF22468">
    <property type="entry name" value="ACT_9"/>
    <property type="match status" value="2"/>
</dbReference>
<dbReference type="Pfam" id="PF00742">
    <property type="entry name" value="Homoserine_dh"/>
    <property type="match status" value="1"/>
</dbReference>
<keyword evidence="15 29" id="KW-0418">Kinase</keyword>
<dbReference type="InterPro" id="IPR002912">
    <property type="entry name" value="ACT_dom"/>
</dbReference>
<evidence type="ECO:0000256" key="6">
    <source>
        <dbReference type="ARBA" id="ARBA00005139"/>
    </source>
</evidence>
<dbReference type="SUPFAM" id="SSF55347">
    <property type="entry name" value="Glyceraldehyde-3-phosphate dehydrogenase-like, C-terminal domain"/>
    <property type="match status" value="1"/>
</dbReference>
<evidence type="ECO:0000256" key="17">
    <source>
        <dbReference type="ARBA" id="ARBA00022857"/>
    </source>
</evidence>
<comment type="catalytic activity">
    <reaction evidence="25">
        <text>L-aspartate + ATP = 4-phospho-L-aspartate + ADP</text>
        <dbReference type="Rhea" id="RHEA:23776"/>
        <dbReference type="ChEBI" id="CHEBI:29991"/>
        <dbReference type="ChEBI" id="CHEBI:30616"/>
        <dbReference type="ChEBI" id="CHEBI:57535"/>
        <dbReference type="ChEBI" id="CHEBI:456216"/>
        <dbReference type="EC" id="2.7.2.4"/>
    </reaction>
    <physiologicalReaction direction="left-to-right" evidence="25">
        <dbReference type="Rhea" id="RHEA:23777"/>
    </physiologicalReaction>
</comment>
<evidence type="ECO:0000256" key="23">
    <source>
        <dbReference type="ARBA" id="ARBA00023268"/>
    </source>
</evidence>
<keyword evidence="22" id="KW-0486">Methionine biosynthesis</keyword>
<dbReference type="Gene3D" id="1.20.120.1320">
    <property type="entry name" value="Aspartokinase, catalytic domain"/>
    <property type="match status" value="1"/>
</dbReference>
<reference evidence="29 30" key="1">
    <citation type="submission" date="2018-02" db="EMBL/GenBank/DDBJ databases">
        <title>Genome sequences of Apibacter spp., gut symbionts of Asian honey bees.</title>
        <authorList>
            <person name="Kwong W.K."/>
            <person name="Steele M.I."/>
            <person name="Moran N.A."/>
        </authorList>
    </citation>
    <scope>NUCLEOTIDE SEQUENCE [LARGE SCALE GENOMIC DNA]</scope>
    <source>
        <strain evidence="30">wkB301</strain>
    </source>
</reference>
<dbReference type="CDD" id="cd04921">
    <property type="entry name" value="ACT_AKi-HSDH-ThrA-like_1"/>
    <property type="match status" value="1"/>
</dbReference>
<evidence type="ECO:0000313" key="29">
    <source>
        <dbReference type="EMBL" id="PQL95530.1"/>
    </source>
</evidence>
<dbReference type="PANTHER" id="PTHR43070:SF5">
    <property type="entry name" value="HOMOSERINE DEHYDROGENASE"/>
    <property type="match status" value="1"/>
</dbReference>
<dbReference type="GO" id="GO:0004072">
    <property type="term" value="F:aspartate kinase activity"/>
    <property type="evidence" value="ECO:0007669"/>
    <property type="project" value="UniProtKB-EC"/>
</dbReference>
<dbReference type="PROSITE" id="PS00324">
    <property type="entry name" value="ASPARTOKINASE"/>
    <property type="match status" value="1"/>
</dbReference>
<evidence type="ECO:0000259" key="28">
    <source>
        <dbReference type="PROSITE" id="PS51671"/>
    </source>
</evidence>
<dbReference type="FunFam" id="3.30.360.10:FF:000006">
    <property type="entry name" value="Bifunctional aspartokinase/homoserine dehydrogenase"/>
    <property type="match status" value="1"/>
</dbReference>
<dbReference type="GO" id="GO:0009086">
    <property type="term" value="P:methionine biosynthetic process"/>
    <property type="evidence" value="ECO:0007669"/>
    <property type="project" value="UniProtKB-KW"/>
</dbReference>
<evidence type="ECO:0000256" key="10">
    <source>
        <dbReference type="ARBA" id="ARBA00022605"/>
    </source>
</evidence>
<dbReference type="Gene3D" id="3.30.2130.10">
    <property type="entry name" value="VC0802-like"/>
    <property type="match status" value="1"/>
</dbReference>
<dbReference type="Gene3D" id="3.30.360.10">
    <property type="entry name" value="Dihydrodipicolinate Reductase, domain 2"/>
    <property type="match status" value="1"/>
</dbReference>
<comment type="pathway">
    <text evidence="5">Amino-acid biosynthesis; L-methionine biosynthesis via de novo pathway; L-homoserine from L-aspartate: step 3/3.</text>
</comment>
<evidence type="ECO:0000256" key="9">
    <source>
        <dbReference type="ARBA" id="ARBA00011881"/>
    </source>
</evidence>
<evidence type="ECO:0000256" key="4">
    <source>
        <dbReference type="ARBA" id="ARBA00005056"/>
    </source>
</evidence>
<evidence type="ECO:0000256" key="20">
    <source>
        <dbReference type="ARBA" id="ARBA00023053"/>
    </source>
</evidence>
<evidence type="ECO:0000256" key="7">
    <source>
        <dbReference type="ARBA" id="ARBA00007952"/>
    </source>
</evidence>
<dbReference type="GO" id="GO:0050661">
    <property type="term" value="F:NADP binding"/>
    <property type="evidence" value="ECO:0007669"/>
    <property type="project" value="InterPro"/>
</dbReference>
<organism evidence="29 30">
    <name type="scientific">Apibacter adventoris</name>
    <dbReference type="NCBI Taxonomy" id="1679466"/>
    <lineage>
        <taxon>Bacteria</taxon>
        <taxon>Pseudomonadati</taxon>
        <taxon>Bacteroidota</taxon>
        <taxon>Flavobacteriia</taxon>
        <taxon>Flavobacteriales</taxon>
        <taxon>Weeksellaceae</taxon>
        <taxon>Apibacter</taxon>
    </lineage>
</organism>
<dbReference type="GO" id="GO:0009088">
    <property type="term" value="P:threonine biosynthetic process"/>
    <property type="evidence" value="ECO:0007669"/>
    <property type="project" value="UniProtKB-UniPathway"/>
</dbReference>
<keyword evidence="20" id="KW-0915">Sodium</keyword>
<evidence type="ECO:0000256" key="21">
    <source>
        <dbReference type="ARBA" id="ARBA00023154"/>
    </source>
</evidence>
<dbReference type="NCBIfam" id="NF006959">
    <property type="entry name" value="PRK09436.1"/>
    <property type="match status" value="1"/>
</dbReference>
<dbReference type="InterPro" id="IPR001342">
    <property type="entry name" value="HDH_cat"/>
</dbReference>
<keyword evidence="21" id="KW-0457">Lysine biosynthesis</keyword>
<evidence type="ECO:0000256" key="11">
    <source>
        <dbReference type="ARBA" id="ARBA00022679"/>
    </source>
</evidence>
<feature type="domain" description="ACT" evidence="28">
    <location>
        <begin position="320"/>
        <end position="392"/>
    </location>
</feature>
<keyword evidence="11" id="KW-0808">Transferase</keyword>
<evidence type="ECO:0000256" key="26">
    <source>
        <dbReference type="ARBA" id="ARBA00048841"/>
    </source>
</evidence>
<evidence type="ECO:0000256" key="8">
    <source>
        <dbReference type="ARBA" id="ARBA00010046"/>
    </source>
</evidence>
<dbReference type="InterPro" id="IPR049638">
    <property type="entry name" value="AK-HD"/>
</dbReference>
<dbReference type="InterPro" id="IPR042199">
    <property type="entry name" value="AsparK_Bifunc_asparK/hSer_DH"/>
</dbReference>
<dbReference type="PROSITE" id="PS01042">
    <property type="entry name" value="HOMOSER_DHGENASE"/>
    <property type="match status" value="1"/>
</dbReference>
<comment type="similarity">
    <text evidence="8">In the N-terminal section; belongs to the aspartokinase family.</text>
</comment>
<dbReference type="SUPFAM" id="SSF51735">
    <property type="entry name" value="NAD(P)-binding Rossmann-fold domains"/>
    <property type="match status" value="1"/>
</dbReference>
<keyword evidence="19" id="KW-0520">NAD</keyword>
<dbReference type="PANTHER" id="PTHR43070">
    <property type="match status" value="1"/>
</dbReference>
<comment type="catalytic activity">
    <reaction evidence="27">
        <text>L-homoserine + NAD(+) = L-aspartate 4-semialdehyde + NADH + H(+)</text>
        <dbReference type="Rhea" id="RHEA:15757"/>
        <dbReference type="ChEBI" id="CHEBI:15378"/>
        <dbReference type="ChEBI" id="CHEBI:57476"/>
        <dbReference type="ChEBI" id="CHEBI:57540"/>
        <dbReference type="ChEBI" id="CHEBI:57945"/>
        <dbReference type="ChEBI" id="CHEBI:537519"/>
        <dbReference type="EC" id="1.1.1.3"/>
    </reaction>
    <physiologicalReaction direction="right-to-left" evidence="27">
        <dbReference type="Rhea" id="RHEA:15759"/>
    </physiologicalReaction>
</comment>
<dbReference type="CDD" id="cd04243">
    <property type="entry name" value="AAK_AK-HSDH-like"/>
    <property type="match status" value="1"/>
</dbReference>
<dbReference type="FunFam" id="3.30.2130.10:FF:000001">
    <property type="entry name" value="Bifunctional aspartokinase/homoserine dehydrogenase"/>
    <property type="match status" value="1"/>
</dbReference>
<comment type="pathway">
    <text evidence="4">Amino-acid biosynthesis; L-threonine biosynthesis; L-threonine from L-aspartate: step 3/5.</text>
</comment>
<evidence type="ECO:0000256" key="27">
    <source>
        <dbReference type="ARBA" id="ARBA00049031"/>
    </source>
</evidence>
<sequence length="816" mass="91183">MKILKFGGTSVGSAKSIQCILNILQKRYYSGEKFIVVSSAMSGVTNLLTEMAFAASERKDFKSGLTEIENKHFSVAKELLEIKNQNPVLTQIKLYMNELEELLQGVNSLKELSLQSKDLILSYGEKCSTYLLSQISKQYFPESTYVDSSSLIKTNNQFGNAKVNVEKTEYLIKNYYKLHSDKIFFITGFIASNEENRITTLGRGGSDYTAAIFGAALEAEQIELWSDVDGMLTTDPKIVKKAFSLSELSYTEAMELSYFGAKVIYPPAMIPAFRKNIPILLLNTFNPDFKGTLIHKENIEKNPFPIKGISSINEISLVNVTGSGMIGEVGFSGRLFSLLAREQINVILITQSSSEHSITFAIEPNDIERAKNLITREFEMELQTHKINIPSIEENLCIIAIVGENMKQTPGISGKLFHVLGRNGINVHAIAQGSSEYNISVIIKKKNLAKALNTVHDTFFIELTKTLHVFVLGTGNIGATLFQQIQNQSNFLKENNDIEVKIVGISNSRKMLIQENGIDLIEWKAALNEGNQANLENFIQQMKIMNLSNCVFIDNTASPDPKKFYKSIFESNISIVTCNKIANSSSYKEYKILKDTARKRGVDFFYETNVGAGLPIIKTLKDLMNSGDRILKIEAILSGTISYIFNNFKGDVSFYEVVKKAQELGFTEPDPRDDLSGKDFMRKMMILARDAGYTTEEHEVLLENILSENCINANSVDDFYNELQKSESYFTEIKLKAEKEKKAIRYIGKLEKGKVSINLELVDASHPFYNLSGSDNIISFTTERYKYNPLVIKGPGAGAEVTAAGVFADLINVGTE</sequence>
<dbReference type="NCBIfam" id="TIGR00657">
    <property type="entry name" value="asp_kinases"/>
    <property type="match status" value="1"/>
</dbReference>
<dbReference type="Proteomes" id="UP000238042">
    <property type="component" value="Unassembled WGS sequence"/>
</dbReference>
<evidence type="ECO:0000256" key="19">
    <source>
        <dbReference type="ARBA" id="ARBA00023027"/>
    </source>
</evidence>
<gene>
    <name evidence="29" type="ORF">C4S77_01685</name>
</gene>
<dbReference type="InterPro" id="IPR036291">
    <property type="entry name" value="NAD(P)-bd_dom_sf"/>
</dbReference>
<evidence type="ECO:0000256" key="24">
    <source>
        <dbReference type="ARBA" id="ARBA00044938"/>
    </source>
</evidence>
<name>A0A2S8AGM5_9FLAO</name>
<evidence type="ECO:0000256" key="12">
    <source>
        <dbReference type="ARBA" id="ARBA00022697"/>
    </source>
</evidence>
<comment type="catalytic activity">
    <reaction evidence="26">
        <text>L-homoserine + NADP(+) = L-aspartate 4-semialdehyde + NADPH + H(+)</text>
        <dbReference type="Rhea" id="RHEA:15761"/>
        <dbReference type="ChEBI" id="CHEBI:15378"/>
        <dbReference type="ChEBI" id="CHEBI:57476"/>
        <dbReference type="ChEBI" id="CHEBI:57783"/>
        <dbReference type="ChEBI" id="CHEBI:58349"/>
        <dbReference type="ChEBI" id="CHEBI:537519"/>
        <dbReference type="EC" id="1.1.1.3"/>
    </reaction>
    <physiologicalReaction direction="right-to-left" evidence="26">
        <dbReference type="Rhea" id="RHEA:15763"/>
    </physiologicalReaction>
</comment>
<dbReference type="InterPro" id="IPR001341">
    <property type="entry name" value="Asp_kinase"/>
</dbReference>
<evidence type="ECO:0000256" key="2">
    <source>
        <dbReference type="ARBA" id="ARBA00004766"/>
    </source>
</evidence>
<dbReference type="InterPro" id="IPR005106">
    <property type="entry name" value="Asp/hSer_DH_NAD-bd"/>
</dbReference>
<dbReference type="UniPathway" id="UPA00050">
    <property type="reaction ID" value="UER00063"/>
</dbReference>
<keyword evidence="23" id="KW-0511">Multifunctional enzyme</keyword>
<keyword evidence="13" id="KW-0479">Metal-binding</keyword>
<dbReference type="InterPro" id="IPR019811">
    <property type="entry name" value="HDH_CS"/>
</dbReference>
<keyword evidence="17" id="KW-0521">NADP</keyword>
<protein>
    <submittedName>
        <fullName evidence="29">Bifunctional aspartate kinase/homoserine dehydrogenase I</fullName>
    </submittedName>
</protein>
<dbReference type="Gene3D" id="3.40.1160.10">
    <property type="entry name" value="Acetylglutamate kinase-like"/>
    <property type="match status" value="1"/>
</dbReference>
<dbReference type="RefSeq" id="WP_105245590.1">
    <property type="nucleotide sequence ID" value="NZ_PSZM01000001.1"/>
</dbReference>
<dbReference type="InterPro" id="IPR054352">
    <property type="entry name" value="ACT_Aspartokinase"/>
</dbReference>
<keyword evidence="18" id="KW-0560">Oxidoreductase</keyword>
<comment type="similarity">
    <text evidence="7">In the C-terminal section; belongs to the homoserine dehydrogenase family.</text>
</comment>
<proteinExistence type="inferred from homology"/>
<comment type="subunit">
    <text evidence="9">Homotetramer.</text>
</comment>
<dbReference type="SUPFAM" id="SSF53633">
    <property type="entry name" value="Carbamate kinase-like"/>
    <property type="match status" value="1"/>
</dbReference>
<dbReference type="SUPFAM" id="SSF55021">
    <property type="entry name" value="ACT-like"/>
    <property type="match status" value="2"/>
</dbReference>
<dbReference type="UniPathway" id="UPA00034">
    <property type="reaction ID" value="UER00015"/>
</dbReference>
<comment type="cofactor">
    <cofactor evidence="1">
        <name>a metal cation</name>
        <dbReference type="ChEBI" id="CHEBI:25213"/>
    </cofactor>
</comment>
<comment type="caution">
    <text evidence="29">The sequence shown here is derived from an EMBL/GenBank/DDBJ whole genome shotgun (WGS) entry which is preliminary data.</text>
</comment>
<dbReference type="GO" id="GO:0009090">
    <property type="term" value="P:homoserine biosynthetic process"/>
    <property type="evidence" value="ECO:0007669"/>
    <property type="project" value="UniProtKB-ARBA"/>
</dbReference>
<dbReference type="Gene3D" id="3.40.50.720">
    <property type="entry name" value="NAD(P)-binding Rossmann-like Domain"/>
    <property type="match status" value="1"/>
</dbReference>
<evidence type="ECO:0000256" key="25">
    <source>
        <dbReference type="ARBA" id="ARBA00048561"/>
    </source>
</evidence>
<keyword evidence="10" id="KW-0028">Amino-acid biosynthesis</keyword>
<dbReference type="InterPro" id="IPR036393">
    <property type="entry name" value="AceGlu_kinase-like_sf"/>
</dbReference>
<evidence type="ECO:0000256" key="22">
    <source>
        <dbReference type="ARBA" id="ARBA00023167"/>
    </source>
</evidence>
<keyword evidence="14" id="KW-0547">Nucleotide-binding</keyword>
<comment type="pathway">
    <text evidence="6">Amino-acid biosynthesis; L-threonine biosynthesis; L-threonine from L-aspartate: step 1/5.</text>
</comment>